<reference evidence="1 2" key="1">
    <citation type="submission" date="2020-08" db="EMBL/GenBank/DDBJ databases">
        <title>Genomic Encyclopedia of Type Strains, Phase IV (KMG-V): Genome sequencing to study the core and pangenomes of soil and plant-associated prokaryotes.</title>
        <authorList>
            <person name="Whitman W."/>
        </authorList>
    </citation>
    <scope>NUCLEOTIDE SEQUENCE [LARGE SCALE GENOMIC DNA]</scope>
    <source>
        <strain evidence="1 2">M8UP14</strain>
    </source>
</reference>
<proteinExistence type="predicted"/>
<dbReference type="PANTHER" id="PTHR39185:SF1">
    <property type="entry name" value="SWARMING MOTILITY PROTEIN SWRD"/>
    <property type="match status" value="1"/>
</dbReference>
<evidence type="ECO:0000313" key="1">
    <source>
        <dbReference type="EMBL" id="MBB5056045.1"/>
    </source>
</evidence>
<sequence length="107" mass="11434">MRVSADEALEAGHPMIELTRLNGNKFSINSDTIKYIEATPDTTISLTTGEKILVAETCETVVNRSIEHRAKVLRLAWPDAGRFLSGKTAESAGGDAVRTALASSSNS</sequence>
<keyword evidence="1" id="KW-0966">Cell projection</keyword>
<dbReference type="AlphaFoldDB" id="A0A7W8E3D6"/>
<dbReference type="InterPro" id="IPR009384">
    <property type="entry name" value="SwrD-like"/>
</dbReference>
<name>A0A7W8E3D6_9BACT</name>
<comment type="caution">
    <text evidence="1">The sequence shown here is derived from an EMBL/GenBank/DDBJ whole genome shotgun (WGS) entry which is preliminary data.</text>
</comment>
<evidence type="ECO:0000313" key="2">
    <source>
        <dbReference type="Proteomes" id="UP000540989"/>
    </source>
</evidence>
<dbReference type="Pfam" id="PF06289">
    <property type="entry name" value="FlbD"/>
    <property type="match status" value="1"/>
</dbReference>
<keyword evidence="1" id="KW-0969">Cilium</keyword>
<dbReference type="PANTHER" id="PTHR39185">
    <property type="entry name" value="SWARMING MOTILITY PROTEIN SWRD"/>
    <property type="match status" value="1"/>
</dbReference>
<gene>
    <name evidence="1" type="ORF">HDF16_000714</name>
</gene>
<keyword evidence="2" id="KW-1185">Reference proteome</keyword>
<accession>A0A7W8E3D6</accession>
<protein>
    <submittedName>
        <fullName evidence="1">Flagellar protein FlbD</fullName>
    </submittedName>
</protein>
<dbReference type="EMBL" id="JACHIP010000001">
    <property type="protein sequence ID" value="MBB5056045.1"/>
    <property type="molecule type" value="Genomic_DNA"/>
</dbReference>
<organism evidence="1 2">
    <name type="scientific">Granulicella aggregans</name>
    <dbReference type="NCBI Taxonomy" id="474949"/>
    <lineage>
        <taxon>Bacteria</taxon>
        <taxon>Pseudomonadati</taxon>
        <taxon>Acidobacteriota</taxon>
        <taxon>Terriglobia</taxon>
        <taxon>Terriglobales</taxon>
        <taxon>Acidobacteriaceae</taxon>
        <taxon>Granulicella</taxon>
    </lineage>
</organism>
<dbReference type="Proteomes" id="UP000540989">
    <property type="component" value="Unassembled WGS sequence"/>
</dbReference>
<keyword evidence="1" id="KW-0282">Flagellum</keyword>